<accession>A0ABR2KEW0</accession>
<gene>
    <name evidence="2" type="ORF">M9Y10_034360</name>
</gene>
<evidence type="ECO:0008006" key="4">
    <source>
        <dbReference type="Google" id="ProtNLM"/>
    </source>
</evidence>
<dbReference type="EMBL" id="JAPFFF010000005">
    <property type="protein sequence ID" value="KAK8889609.1"/>
    <property type="molecule type" value="Genomic_DNA"/>
</dbReference>
<feature type="region of interest" description="Disordered" evidence="1">
    <location>
        <begin position="562"/>
        <end position="588"/>
    </location>
</feature>
<evidence type="ECO:0000256" key="1">
    <source>
        <dbReference type="SAM" id="MobiDB-lite"/>
    </source>
</evidence>
<reference evidence="2 3" key="1">
    <citation type="submission" date="2024-04" db="EMBL/GenBank/DDBJ databases">
        <title>Tritrichomonas musculus Genome.</title>
        <authorList>
            <person name="Alves-Ferreira E."/>
            <person name="Grigg M."/>
            <person name="Lorenzi H."/>
            <person name="Galac M."/>
        </authorList>
    </citation>
    <scope>NUCLEOTIDE SEQUENCE [LARGE SCALE GENOMIC DNA]</scope>
    <source>
        <strain evidence="2 3">EAF2021</strain>
    </source>
</reference>
<feature type="compositionally biased region" description="Basic and acidic residues" evidence="1">
    <location>
        <begin position="575"/>
        <end position="587"/>
    </location>
</feature>
<organism evidence="2 3">
    <name type="scientific">Tritrichomonas musculus</name>
    <dbReference type="NCBI Taxonomy" id="1915356"/>
    <lineage>
        <taxon>Eukaryota</taxon>
        <taxon>Metamonada</taxon>
        <taxon>Parabasalia</taxon>
        <taxon>Tritrichomonadida</taxon>
        <taxon>Tritrichomonadidae</taxon>
        <taxon>Tritrichomonas</taxon>
    </lineage>
</organism>
<keyword evidence="3" id="KW-1185">Reference proteome</keyword>
<evidence type="ECO:0000313" key="3">
    <source>
        <dbReference type="Proteomes" id="UP001470230"/>
    </source>
</evidence>
<dbReference type="Proteomes" id="UP001470230">
    <property type="component" value="Unassembled WGS sequence"/>
</dbReference>
<protein>
    <recommendedName>
        <fullName evidence="4">Non-specific serine/threonine protein kinase</fullName>
    </recommendedName>
</protein>
<sequence length="2083" mass="241087">MNDALSLFDSLLKNLFESFSSDAKECFSQFEVLMNPLLDSEAKLDEIFESIFNEFPESNFKYQKIIEALFSFASIDPVSILSNFCDRFIKELKRTDDQEPEILTINLESACISNFYFFHFTHHLNLKILTDLIKIFFIHFTNSQLIQKVVSCGFNLCTSSITDFPNNNDISYNSSCTTIFSPNILNTKSISKNNIYLRTKNPSSNRFSKLKFQLIKTWSIIFHHISKISMDEISFTLEQYSDYASSGHIFTLISKVYANSSFIELLLYTVKNCQKHKQITAEMLSSLSSLFLIVKDVSEQVLVDFLTVAWSLKNHSKLKEEAIQLICVLFNRLPEYRTKSIQFYISKIYKQANNDRKVKRAAKGFLTQIRGDVSKLTSEGENPQFFNSSGTPPNDCFAVIFVKTFFERSNFNVCIDLFGQILAHLASIDILTFERIIVPNFIKIDFLSPRFVSMAVALKIMSTETFLNDNFCKSSKSRIDEINSCFKQKIVDSLSQLLPYCDDKYMILTRKVYKNLQKIENSDQIVIEFINNNSLKDFNPSTKSPKLSYVNDSADRRISLQEELDGRAANNGSEEESKTNDTEDKSKNNKASTKFKLLNFIKTKENSNSIENDEKLNDKSIENNSIALNKDELNLSSIADLIRVTSCIADLEVIKSTDLVVIIVRFMCHFNKEISIAAGEVFENLLKIEGAFEIIINQIVTHLMTFDNEVASHCLYFLYKVIKNNKMIEKFNLNLKDGFYKMIEIYSFCCLVFDSPFCRLIALDILKRLSLNNNCCIYNILRESHSILTDSFNESIFLLKTPDNPCLIRPIIGTVSIENACCCRYNKIWLYFFSNVLNRLMSMKKDMSSFIVQCSHIIHDVFSHHISLFTLTAASLIYIDSFVYETNLPIKTPNISIEKESQLKVVIDFDSDFDIKESQKLKMANFSSILDLLNSNNLAKKKSLIYVCSLLNWRIIARILPELLTIENDLYPSLSESFVYLIRHSENFNGVISALFPFLIKFLKLLQNYFTFLDINSTREIVWDDKHIDLLKPHQELCVNYCILSSMPFKSDQLQIQEHNMPLIYRQVQMKFLIHWSQLPTEKVPDFNKLKTYSIQTLVLIINSGPVFIEGFVFDRNFFNLMMHCELNGDPVLYSLLYYHVDLLMSEFVKNSLIRTKEENRFFLTQILSILSEFNDPSLFENHIGSLILLSIILKKEKNAVYRQIITKLDSLFVKKLVFQNENDKKKLKFLNIFKNFEFASEQIVESALNILQECDKNILLFKEIIDVIHPLFKNVHFVPKKRIIFQGVPTKFQRFTTVSFINSMFNVSSSLDEEKIEYFSILWYKLLLSTDNTSIVLLLLFDHSNSEMKKRIFLNLLPKDPFLISKFLAKRMTFAYWYFMQTQLRQKDIKTITWIAPVLAHAFNYFFEYVSHHFIVCLHFSLLFIEECDELFEALLDAFRFEFVDSQFVWTHEGPKKIMQAAYIVSSIASYLAEKNPNEIINWTEEAIRWSVACNDVKVGYRSLYILKILQTELPQNIFPMIAKAVSYHMSCIEDKYVENPIERDLSLYIGECFDIFNRRMNDSDLVTFAFRFATLFVNCQFLDNSCLKKAIPIIMACTNHIVLMTTAKKILVDAFIPFLPNLELDIEAQKLLSQIADRKASPELFILAAAFYRNEIPFIKLNFIDEFKPKNEPKKEPKKEDKIEKDGKKIPMLVINQNECSSDDDSSSEDDEEFSFNNINIKIASSPSSFAHAADQILSTPMRTSRIQKALKIFGKLLYTASFELTDSILDVCSILLQKYEDEIDINILIPIFLFAIKNISSMTGAKNFIRVIGKVNPSIIRIIAEKYSLPFTIIKTNIDNEENYYNDDYYEYEYDNNEDVYFNDSLEIKRKKADRNHNNIEYGNLVIYNLNINMNSNRFLTLDEGSIENRKKIIEEIKKGLDELDENPIEIVPFTNCKQLSNLNGLINQINPPAISPFAAQYDLVSRVMKDNQEIKRTSSYNGVLLQLKSVHFASNSSNTIDISSSSNSSILVSPSSPALPDIRIKQSNFISTPYSESNLKLEEIPIRPIILRNINYTHKNSFDITQYVVKPNEFLGLKE</sequence>
<comment type="caution">
    <text evidence="2">The sequence shown here is derived from an EMBL/GenBank/DDBJ whole genome shotgun (WGS) entry which is preliminary data.</text>
</comment>
<evidence type="ECO:0000313" key="2">
    <source>
        <dbReference type="EMBL" id="KAK8889609.1"/>
    </source>
</evidence>
<proteinExistence type="predicted"/>
<name>A0ABR2KEW0_9EUKA</name>